<sequence length="121" mass="13619">MVCSYPVVMNWRMFRTSRMFHMNVEAKGIMSLLGCSRMAQDSRISKGEALLSFRKAPRDDEAHTYCTTAFRVVISQPVIQDTPTLIISFGGSRHFCRMEACLNDSIKIDFNSKEGGAVCGR</sequence>
<accession>A0A564YXM6</accession>
<dbReference type="Proteomes" id="UP000321570">
    <property type="component" value="Unassembled WGS sequence"/>
</dbReference>
<name>A0A564YXM6_HYMDI</name>
<organism evidence="1 2">
    <name type="scientific">Hymenolepis diminuta</name>
    <name type="common">Rat tapeworm</name>
    <dbReference type="NCBI Taxonomy" id="6216"/>
    <lineage>
        <taxon>Eukaryota</taxon>
        <taxon>Metazoa</taxon>
        <taxon>Spiralia</taxon>
        <taxon>Lophotrochozoa</taxon>
        <taxon>Platyhelminthes</taxon>
        <taxon>Cestoda</taxon>
        <taxon>Eucestoda</taxon>
        <taxon>Cyclophyllidea</taxon>
        <taxon>Hymenolepididae</taxon>
        <taxon>Hymenolepis</taxon>
    </lineage>
</organism>
<evidence type="ECO:0000313" key="1">
    <source>
        <dbReference type="EMBL" id="VUZ51982.1"/>
    </source>
</evidence>
<protein>
    <submittedName>
        <fullName evidence="1">Uncharacterized protein</fullName>
    </submittedName>
</protein>
<evidence type="ECO:0000313" key="2">
    <source>
        <dbReference type="Proteomes" id="UP000321570"/>
    </source>
</evidence>
<dbReference type="EMBL" id="CABIJS010000455">
    <property type="protein sequence ID" value="VUZ51982.1"/>
    <property type="molecule type" value="Genomic_DNA"/>
</dbReference>
<reference evidence="1 2" key="1">
    <citation type="submission" date="2019-07" db="EMBL/GenBank/DDBJ databases">
        <authorList>
            <person name="Jastrzebski P J."/>
            <person name="Paukszto L."/>
            <person name="Jastrzebski P J."/>
        </authorList>
    </citation>
    <scope>NUCLEOTIDE SEQUENCE [LARGE SCALE GENOMIC DNA]</scope>
    <source>
        <strain evidence="1 2">WMS-il1</strain>
    </source>
</reference>
<gene>
    <name evidence="1" type="ORF">WMSIL1_LOCUS10538</name>
</gene>
<proteinExistence type="predicted"/>
<keyword evidence="2" id="KW-1185">Reference proteome</keyword>
<dbReference type="AlphaFoldDB" id="A0A564YXM6"/>